<keyword evidence="2" id="KW-0732">Signal</keyword>
<evidence type="ECO:0000256" key="1">
    <source>
        <dbReference type="SAM" id="MobiDB-lite"/>
    </source>
</evidence>
<name>A0A4Q1BTD8_TREME</name>
<feature type="signal peptide" evidence="2">
    <location>
        <begin position="1"/>
        <end position="18"/>
    </location>
</feature>
<dbReference type="Pfam" id="PF01764">
    <property type="entry name" value="Lipase_3"/>
    <property type="match status" value="1"/>
</dbReference>
<feature type="domain" description="Fungal lipase-type" evidence="3">
    <location>
        <begin position="227"/>
        <end position="315"/>
    </location>
</feature>
<proteinExistence type="predicted"/>
<dbReference type="InParanoid" id="A0A4Q1BTD8"/>
<dbReference type="SUPFAM" id="SSF53474">
    <property type="entry name" value="alpha/beta-Hydrolases"/>
    <property type="match status" value="1"/>
</dbReference>
<dbReference type="EMBL" id="SDIL01000010">
    <property type="protein sequence ID" value="RXK41276.1"/>
    <property type="molecule type" value="Genomic_DNA"/>
</dbReference>
<dbReference type="InterPro" id="IPR029058">
    <property type="entry name" value="AB_hydrolase_fold"/>
</dbReference>
<sequence length="388" mass="41859">MFPVILLTLGLSVAGMPANNFISILTDSTNSAQTIPVGKTPVSRADMMEIARLATIASNAYCPQDRQLQPPRKGENLQRVAKTGSVVASSREREPYEDELPISWYISHNPSSQTLTLALSSLPSLDQTLELLSSSPTHNLTHGLSSNLVDLPSWLFPPEVLPFLPPPSIHHSYIPALETRGTDALVSLLGYLENPLPPFQSGTDILRSVLTSWSTRHSSASKSQIKHVDVVGHGIGAALGLLIALALHLEVSGPAAASYITPLPEIDITATLFGLPRVGDTVFADWVEDLVEETHGKLKIHKITSYADTVVHLPERHMGLVHPPVGEIWVGADPRVAYACRGEGKDRVCSEEMELSKTSLLDHAGPFAGVWIGPGSCRRPELAAHMGF</sequence>
<evidence type="ECO:0000313" key="4">
    <source>
        <dbReference type="EMBL" id="RXK41276.1"/>
    </source>
</evidence>
<keyword evidence="5" id="KW-1185">Reference proteome</keyword>
<dbReference type="VEuPathDB" id="FungiDB:TREMEDRAFT_65211"/>
<dbReference type="Gene3D" id="3.40.50.1820">
    <property type="entry name" value="alpha/beta hydrolase"/>
    <property type="match status" value="1"/>
</dbReference>
<dbReference type="AlphaFoldDB" id="A0A4Q1BTD8"/>
<evidence type="ECO:0000256" key="2">
    <source>
        <dbReference type="SAM" id="SignalP"/>
    </source>
</evidence>
<feature type="chain" id="PRO_5020231938" description="Fungal lipase-type domain-containing protein" evidence="2">
    <location>
        <begin position="19"/>
        <end position="388"/>
    </location>
</feature>
<comment type="caution">
    <text evidence="4">The sequence shown here is derived from an EMBL/GenBank/DDBJ whole genome shotgun (WGS) entry which is preliminary data.</text>
</comment>
<feature type="region of interest" description="Disordered" evidence="1">
    <location>
        <begin position="64"/>
        <end position="92"/>
    </location>
</feature>
<evidence type="ECO:0000259" key="3">
    <source>
        <dbReference type="Pfam" id="PF01764"/>
    </source>
</evidence>
<dbReference type="Proteomes" id="UP000289152">
    <property type="component" value="Unassembled WGS sequence"/>
</dbReference>
<evidence type="ECO:0000313" key="5">
    <source>
        <dbReference type="Proteomes" id="UP000289152"/>
    </source>
</evidence>
<protein>
    <recommendedName>
        <fullName evidence="3">Fungal lipase-type domain-containing protein</fullName>
    </recommendedName>
</protein>
<reference evidence="4 5" key="1">
    <citation type="submission" date="2016-06" db="EMBL/GenBank/DDBJ databases">
        <title>Evolution of pathogenesis and genome organization in the Tremellales.</title>
        <authorList>
            <person name="Cuomo C."/>
            <person name="Litvintseva A."/>
            <person name="Heitman J."/>
            <person name="Chen Y."/>
            <person name="Sun S."/>
            <person name="Springer D."/>
            <person name="Dromer F."/>
            <person name="Young S."/>
            <person name="Zeng Q."/>
            <person name="Chapman S."/>
            <person name="Gujja S."/>
            <person name="Saif S."/>
            <person name="Birren B."/>
        </authorList>
    </citation>
    <scope>NUCLEOTIDE SEQUENCE [LARGE SCALE GENOMIC DNA]</scope>
    <source>
        <strain evidence="4 5">ATCC 28783</strain>
    </source>
</reference>
<accession>A0A4Q1BTD8</accession>
<gene>
    <name evidence="4" type="ORF">M231_01426</name>
</gene>
<organism evidence="4 5">
    <name type="scientific">Tremella mesenterica</name>
    <name type="common">Jelly fungus</name>
    <dbReference type="NCBI Taxonomy" id="5217"/>
    <lineage>
        <taxon>Eukaryota</taxon>
        <taxon>Fungi</taxon>
        <taxon>Dikarya</taxon>
        <taxon>Basidiomycota</taxon>
        <taxon>Agaricomycotina</taxon>
        <taxon>Tremellomycetes</taxon>
        <taxon>Tremellales</taxon>
        <taxon>Tremellaceae</taxon>
        <taxon>Tremella</taxon>
    </lineage>
</organism>
<dbReference type="GO" id="GO:0006629">
    <property type="term" value="P:lipid metabolic process"/>
    <property type="evidence" value="ECO:0007669"/>
    <property type="project" value="InterPro"/>
</dbReference>
<dbReference type="InterPro" id="IPR002921">
    <property type="entry name" value="Fungal_lipase-type"/>
</dbReference>
<dbReference type="OrthoDB" id="426718at2759"/>